<proteinExistence type="predicted"/>
<keyword evidence="5" id="KW-1185">Reference proteome</keyword>
<keyword evidence="1" id="KW-0378">Hydrolase</keyword>
<dbReference type="SUPFAM" id="SSF53474">
    <property type="entry name" value="alpha/beta-Hydrolases"/>
    <property type="match status" value="1"/>
</dbReference>
<evidence type="ECO:0000313" key="5">
    <source>
        <dbReference type="Proteomes" id="UP000287188"/>
    </source>
</evidence>
<evidence type="ECO:0000259" key="3">
    <source>
        <dbReference type="Pfam" id="PF00326"/>
    </source>
</evidence>
<dbReference type="Gene3D" id="3.40.50.1820">
    <property type="entry name" value="alpha/beta hydrolase"/>
    <property type="match status" value="1"/>
</dbReference>
<evidence type="ECO:0000313" key="4">
    <source>
        <dbReference type="EMBL" id="GCE23377.1"/>
    </source>
</evidence>
<dbReference type="Proteomes" id="UP000287188">
    <property type="component" value="Unassembled WGS sequence"/>
</dbReference>
<dbReference type="Gene3D" id="2.120.10.30">
    <property type="entry name" value="TolB, C-terminal domain"/>
    <property type="match status" value="2"/>
</dbReference>
<comment type="caution">
    <text evidence="4">The sequence shown here is derived from an EMBL/GenBank/DDBJ whole genome shotgun (WGS) entry which is preliminary data.</text>
</comment>
<gene>
    <name evidence="4" type="primary">yuxL_3</name>
    <name evidence="4" type="ORF">KDK_71770</name>
</gene>
<dbReference type="EMBL" id="BIFS01000002">
    <property type="protein sequence ID" value="GCE23377.1"/>
    <property type="molecule type" value="Genomic_DNA"/>
</dbReference>
<evidence type="ECO:0000256" key="2">
    <source>
        <dbReference type="ARBA" id="ARBA00022825"/>
    </source>
</evidence>
<dbReference type="GO" id="GO:0006508">
    <property type="term" value="P:proteolysis"/>
    <property type="evidence" value="ECO:0007669"/>
    <property type="project" value="InterPro"/>
</dbReference>
<protein>
    <submittedName>
        <fullName evidence="4">Putative peptidase YuxL</fullName>
    </submittedName>
</protein>
<dbReference type="PANTHER" id="PTHR42776">
    <property type="entry name" value="SERINE PEPTIDASE S9 FAMILY MEMBER"/>
    <property type="match status" value="1"/>
</dbReference>
<keyword evidence="2" id="KW-0720">Serine protease</keyword>
<dbReference type="Pfam" id="PF07676">
    <property type="entry name" value="PD40"/>
    <property type="match status" value="4"/>
</dbReference>
<dbReference type="PANTHER" id="PTHR42776:SF27">
    <property type="entry name" value="DIPEPTIDYL PEPTIDASE FAMILY MEMBER 6"/>
    <property type="match status" value="1"/>
</dbReference>
<dbReference type="GO" id="GO:0004252">
    <property type="term" value="F:serine-type endopeptidase activity"/>
    <property type="evidence" value="ECO:0007669"/>
    <property type="project" value="TreeGrafter"/>
</dbReference>
<dbReference type="SUPFAM" id="SSF82171">
    <property type="entry name" value="DPP6 N-terminal domain-like"/>
    <property type="match status" value="1"/>
</dbReference>
<evidence type="ECO:0000256" key="1">
    <source>
        <dbReference type="ARBA" id="ARBA00022801"/>
    </source>
</evidence>
<name>A0A402AWD1_9CHLR</name>
<keyword evidence="2" id="KW-0645">Protease</keyword>
<organism evidence="4 5">
    <name type="scientific">Dictyobacter kobayashii</name>
    <dbReference type="NCBI Taxonomy" id="2014872"/>
    <lineage>
        <taxon>Bacteria</taxon>
        <taxon>Bacillati</taxon>
        <taxon>Chloroflexota</taxon>
        <taxon>Ktedonobacteria</taxon>
        <taxon>Ktedonobacterales</taxon>
        <taxon>Dictyobacteraceae</taxon>
        <taxon>Dictyobacter</taxon>
    </lineage>
</organism>
<feature type="domain" description="Peptidase S9 prolyl oligopeptidase catalytic" evidence="3">
    <location>
        <begin position="488"/>
        <end position="693"/>
    </location>
</feature>
<reference evidence="5" key="1">
    <citation type="submission" date="2018-12" db="EMBL/GenBank/DDBJ databases">
        <title>Tengunoibacter tsumagoiensis gen. nov., sp. nov., Dictyobacter kobayashii sp. nov., D. alpinus sp. nov., and D. joshuensis sp. nov. and description of Dictyobacteraceae fam. nov. within the order Ktedonobacterales isolated from Tengu-no-mugimeshi.</title>
        <authorList>
            <person name="Wang C.M."/>
            <person name="Zheng Y."/>
            <person name="Sakai Y."/>
            <person name="Toyoda A."/>
            <person name="Minakuchi Y."/>
            <person name="Abe K."/>
            <person name="Yokota A."/>
            <person name="Yabe S."/>
        </authorList>
    </citation>
    <scope>NUCLEOTIDE SEQUENCE [LARGE SCALE GENOMIC DNA]</scope>
    <source>
        <strain evidence="5">Uno11</strain>
    </source>
</reference>
<dbReference type="AlphaFoldDB" id="A0A402AWD1"/>
<dbReference type="RefSeq" id="WP_246035662.1">
    <property type="nucleotide sequence ID" value="NZ_BIFS01000002.1"/>
</dbReference>
<accession>A0A402AWD1</accession>
<dbReference type="InterPro" id="IPR011659">
    <property type="entry name" value="WD40"/>
</dbReference>
<dbReference type="InterPro" id="IPR001375">
    <property type="entry name" value="Peptidase_S9_cat"/>
</dbReference>
<sequence>MTTPHKWRLEDWWSTKSLGEVTLSPDGRRVAFVISRQDKEKNDTFNTIFLLLLDENGEALAEPRQLTSGLKSDSHPIWSPDSRKLLFKSNREDGSQLWLIDTDGGEARKLTNLLYGVGEAAWSPDGKQIAFTAPTVSDVEDDILLGRKSLDEESKKKQAEQQRLRLRTINKLWYRLDGVGLFDRVSHLFVMPAPETSVSNVDAAHIRRLTSGDHTYFQPQWTPDSQEISILRQLGEQEEAFTPDLWIINVESTEARRLTEGNLEISTYAWAPDSRAAVVVAAETRPFSDLKLARLYLVTRQGNVGDRTLCISPDFAYDANITVSSTYGVPGPYRPQWSNDGQSIYFLASQSGCAHIYRLDVVWRSIAQISSGTEIIRYLALLPDGQRLLYAQETAEHPWELYCVSLPAEQGSGEAKRLTHLYDQWVAERHWGQAERVTYTGAQGDEIEGWLIQPVGARPGVRYPLIVRIHGGPNSAYGIGNILDPLSQSLAAQGYAIFFCNPHGSTSYGEKFLQSGLGDWGGMDFQDIMLGVDECIRRGSVDPERLGVMGSSYGGYMTMFIVGHSDRFKAAVPTASVSNLQSFVGTSDLGFWLSWQSKGYPWDIERQDYYRERSPISSVTNVTTPTLIIHGEDDLRCPIEQSEQFYVALKTIGKAPVEFIRMPASWHGGSEKPSQYPLAWEKTIEWFNTYLGGQPED</sequence>
<dbReference type="InterPro" id="IPR029058">
    <property type="entry name" value="AB_hydrolase_fold"/>
</dbReference>
<dbReference type="InterPro" id="IPR011042">
    <property type="entry name" value="6-blade_b-propeller_TolB-like"/>
</dbReference>
<dbReference type="Pfam" id="PF00326">
    <property type="entry name" value="Peptidase_S9"/>
    <property type="match status" value="1"/>
</dbReference>